<feature type="domain" description="4Fe-4S ferredoxin-type" evidence="13">
    <location>
        <begin position="1"/>
        <end position="30"/>
    </location>
</feature>
<dbReference type="PROSITE" id="PS00198">
    <property type="entry name" value="4FE4S_FER_1"/>
    <property type="match status" value="1"/>
</dbReference>
<dbReference type="InterPro" id="IPR050294">
    <property type="entry name" value="RnfB_subfamily"/>
</dbReference>
<dbReference type="Proteomes" id="UP001152876">
    <property type="component" value="Unassembled WGS sequence"/>
</dbReference>
<dbReference type="SUPFAM" id="SSF54862">
    <property type="entry name" value="4Fe-4S ferredoxins"/>
    <property type="match status" value="1"/>
</dbReference>
<reference evidence="14" key="1">
    <citation type="submission" date="2013-01" db="EMBL/GenBank/DDBJ databases">
        <title>Genome draft of Hydrogenophaga taeniospiralis 2K1.</title>
        <authorList>
            <person name="Gomila M."/>
            <person name="Lalucat J."/>
        </authorList>
    </citation>
    <scope>NUCLEOTIDE SEQUENCE</scope>
    <source>
        <strain evidence="14">CCUG 15921</strain>
    </source>
</reference>
<dbReference type="EMBL" id="AOGK01000017">
    <property type="protein sequence ID" value="MDG5977109.1"/>
    <property type="molecule type" value="Genomic_DNA"/>
</dbReference>
<evidence type="ECO:0000256" key="8">
    <source>
        <dbReference type="ARBA" id="ARBA00023004"/>
    </source>
</evidence>
<comment type="function">
    <text evidence="11">Ferredoxins are iron-sulfur proteins that transfer electrons in a wide variety of metabolic reactions.</text>
</comment>
<dbReference type="PANTHER" id="PTHR42859">
    <property type="entry name" value="OXIDOREDUCTASE"/>
    <property type="match status" value="1"/>
</dbReference>
<evidence type="ECO:0000256" key="9">
    <source>
        <dbReference type="ARBA" id="ARBA00023014"/>
    </source>
</evidence>
<dbReference type="PRINTS" id="PR00354">
    <property type="entry name" value="7FE8SFRDOXIN"/>
</dbReference>
<comment type="caution">
    <text evidence="14">The sequence shown here is derived from an EMBL/GenBank/DDBJ whole genome shotgun (WGS) entry which is preliminary data.</text>
</comment>
<dbReference type="Gene3D" id="3.30.70.20">
    <property type="match status" value="1"/>
</dbReference>
<dbReference type="GO" id="GO:0051539">
    <property type="term" value="F:4 iron, 4 sulfur cluster binding"/>
    <property type="evidence" value="ECO:0007669"/>
    <property type="project" value="UniProtKB-KW"/>
</dbReference>
<dbReference type="GO" id="GO:0046872">
    <property type="term" value="F:metal ion binding"/>
    <property type="evidence" value="ECO:0007669"/>
    <property type="project" value="UniProtKB-KW"/>
</dbReference>
<feature type="compositionally biased region" description="Basic and acidic residues" evidence="12">
    <location>
        <begin position="96"/>
        <end position="109"/>
    </location>
</feature>
<keyword evidence="8 11" id="KW-0408">Iron</keyword>
<keyword evidence="6 11" id="KW-0677">Repeat</keyword>
<evidence type="ECO:0000256" key="10">
    <source>
        <dbReference type="ARBA" id="ARBA00023291"/>
    </source>
</evidence>
<dbReference type="Pfam" id="PF12800">
    <property type="entry name" value="Fer4_4"/>
    <property type="match status" value="1"/>
</dbReference>
<comment type="cofactor">
    <cofactor evidence="1 11">
        <name>[3Fe-4S] cluster</name>
        <dbReference type="ChEBI" id="CHEBI:21137"/>
    </cofactor>
</comment>
<evidence type="ECO:0000259" key="13">
    <source>
        <dbReference type="PROSITE" id="PS51379"/>
    </source>
</evidence>
<dbReference type="Pfam" id="PF00037">
    <property type="entry name" value="Fer4"/>
    <property type="match status" value="1"/>
</dbReference>
<evidence type="ECO:0000313" key="14">
    <source>
        <dbReference type="EMBL" id="MDG5977109.1"/>
    </source>
</evidence>
<evidence type="ECO:0000256" key="5">
    <source>
        <dbReference type="ARBA" id="ARBA00022723"/>
    </source>
</evidence>
<keyword evidence="7 11" id="KW-0249">Electron transport</keyword>
<keyword evidence="10 11" id="KW-0003">3Fe-4S</keyword>
<evidence type="ECO:0000256" key="4">
    <source>
        <dbReference type="ARBA" id="ARBA00022485"/>
    </source>
</evidence>
<dbReference type="RefSeq" id="WP_068175455.1">
    <property type="nucleotide sequence ID" value="NZ_AOGK01000017.1"/>
</dbReference>
<accession>A0A9X4NVP7</accession>
<evidence type="ECO:0000256" key="2">
    <source>
        <dbReference type="ARBA" id="ARBA00001966"/>
    </source>
</evidence>
<dbReference type="InterPro" id="IPR000813">
    <property type="entry name" value="7Fe_ferredoxin"/>
</dbReference>
<dbReference type="PROSITE" id="PS51379">
    <property type="entry name" value="4FE4S_FER_2"/>
    <property type="match status" value="2"/>
</dbReference>
<evidence type="ECO:0000256" key="11">
    <source>
        <dbReference type="RuleBase" id="RU364098"/>
    </source>
</evidence>
<dbReference type="InterPro" id="IPR022569">
    <property type="entry name" value="Fd_C"/>
</dbReference>
<keyword evidence="9 11" id="KW-0411">Iron-sulfur</keyword>
<evidence type="ECO:0000256" key="6">
    <source>
        <dbReference type="ARBA" id="ARBA00022737"/>
    </source>
</evidence>
<keyword evidence="4 11" id="KW-0004">4Fe-4S</keyword>
<keyword evidence="15" id="KW-1185">Reference proteome</keyword>
<dbReference type="InterPro" id="IPR017896">
    <property type="entry name" value="4Fe4S_Fe-S-bd"/>
</dbReference>
<evidence type="ECO:0000313" key="15">
    <source>
        <dbReference type="Proteomes" id="UP001152876"/>
    </source>
</evidence>
<gene>
    <name evidence="14" type="ORF">H010_17738</name>
</gene>
<dbReference type="AlphaFoldDB" id="A0A9X4NVP7"/>
<evidence type="ECO:0000256" key="7">
    <source>
        <dbReference type="ARBA" id="ARBA00022982"/>
    </source>
</evidence>
<dbReference type="GO" id="GO:0051538">
    <property type="term" value="F:3 iron, 4 sulfur cluster binding"/>
    <property type="evidence" value="ECO:0007669"/>
    <property type="project" value="UniProtKB-KW"/>
</dbReference>
<dbReference type="OrthoDB" id="9803397at2"/>
<evidence type="ECO:0000256" key="3">
    <source>
        <dbReference type="ARBA" id="ARBA00022448"/>
    </source>
</evidence>
<proteinExistence type="predicted"/>
<keyword evidence="3 11" id="KW-0813">Transport</keyword>
<comment type="cofactor">
    <cofactor evidence="2 11">
        <name>[4Fe-4S] cluster</name>
        <dbReference type="ChEBI" id="CHEBI:49883"/>
    </cofactor>
</comment>
<sequence>MTHVVTEACIGCKYTDCVAVCPVDCFHEGPNFLVIDPDACIDCGVCIPECPVEAILEEKDLSPDQLEYVALNAALAPKWPVITTTQEPLPDAAQWAERKDKRSLLSETA</sequence>
<feature type="domain" description="4Fe-4S ferredoxin-type" evidence="13">
    <location>
        <begin position="31"/>
        <end position="60"/>
    </location>
</feature>
<evidence type="ECO:0000256" key="12">
    <source>
        <dbReference type="SAM" id="MobiDB-lite"/>
    </source>
</evidence>
<keyword evidence="5 11" id="KW-0479">Metal-binding</keyword>
<dbReference type="GO" id="GO:0009055">
    <property type="term" value="F:electron transfer activity"/>
    <property type="evidence" value="ECO:0007669"/>
    <property type="project" value="InterPro"/>
</dbReference>
<organism evidence="14 15">
    <name type="scientific">Hydrogenophaga taeniospiralis CCUG 15921</name>
    <dbReference type="NCBI Taxonomy" id="1281780"/>
    <lineage>
        <taxon>Bacteria</taxon>
        <taxon>Pseudomonadati</taxon>
        <taxon>Pseudomonadota</taxon>
        <taxon>Betaproteobacteria</taxon>
        <taxon>Burkholderiales</taxon>
        <taxon>Comamonadaceae</taxon>
        <taxon>Hydrogenophaga</taxon>
    </lineage>
</organism>
<evidence type="ECO:0000256" key="1">
    <source>
        <dbReference type="ARBA" id="ARBA00001927"/>
    </source>
</evidence>
<dbReference type="PANTHER" id="PTHR42859:SF2">
    <property type="entry name" value="FERREDOXIN"/>
    <property type="match status" value="1"/>
</dbReference>
<feature type="region of interest" description="Disordered" evidence="12">
    <location>
        <begin position="90"/>
        <end position="109"/>
    </location>
</feature>
<dbReference type="NCBIfam" id="NF045490">
    <property type="entry name" value="FdxA_Protbact"/>
    <property type="match status" value="1"/>
</dbReference>
<dbReference type="InterPro" id="IPR054829">
    <property type="entry name" value="FdxA"/>
</dbReference>
<dbReference type="Pfam" id="PF11953">
    <property type="entry name" value="DUF3470"/>
    <property type="match status" value="1"/>
</dbReference>
<name>A0A9X4NVP7_9BURK</name>
<protein>
    <recommendedName>
        <fullName evidence="11">Ferredoxin</fullName>
    </recommendedName>
</protein>
<dbReference type="InterPro" id="IPR017900">
    <property type="entry name" value="4Fe4S_Fe_S_CS"/>
</dbReference>